<feature type="transmembrane region" description="Helical" evidence="8">
    <location>
        <begin position="66"/>
        <end position="91"/>
    </location>
</feature>
<evidence type="ECO:0000256" key="3">
    <source>
        <dbReference type="ARBA" id="ARBA00022448"/>
    </source>
</evidence>
<dbReference type="Proteomes" id="UP000054321">
    <property type="component" value="Unassembled WGS sequence"/>
</dbReference>
<dbReference type="FunFam" id="1.20.1250.20:FF:000078">
    <property type="entry name" value="MFS maltose transporter, putative"/>
    <property type="match status" value="1"/>
</dbReference>
<evidence type="ECO:0000313" key="11">
    <source>
        <dbReference type="Proteomes" id="UP000054321"/>
    </source>
</evidence>
<dbReference type="InterPro" id="IPR003663">
    <property type="entry name" value="Sugar/inositol_transpt"/>
</dbReference>
<feature type="transmembrane region" description="Helical" evidence="8">
    <location>
        <begin position="21"/>
        <end position="46"/>
    </location>
</feature>
<evidence type="ECO:0000256" key="6">
    <source>
        <dbReference type="ARBA" id="ARBA00023136"/>
    </source>
</evidence>
<reference evidence="10 11" key="1">
    <citation type="submission" date="2014-04" db="EMBL/GenBank/DDBJ databases">
        <authorList>
            <consortium name="DOE Joint Genome Institute"/>
            <person name="Kuo A."/>
            <person name="Martino E."/>
            <person name="Perotto S."/>
            <person name="Kohler A."/>
            <person name="Nagy L.G."/>
            <person name="Floudas D."/>
            <person name="Copeland A."/>
            <person name="Barry K.W."/>
            <person name="Cichocki N."/>
            <person name="Veneault-Fourrey C."/>
            <person name="LaButti K."/>
            <person name="Lindquist E.A."/>
            <person name="Lipzen A."/>
            <person name="Lundell T."/>
            <person name="Morin E."/>
            <person name="Murat C."/>
            <person name="Sun H."/>
            <person name="Tunlid A."/>
            <person name="Henrissat B."/>
            <person name="Grigoriev I.V."/>
            <person name="Hibbett D.S."/>
            <person name="Martin F."/>
            <person name="Nordberg H.P."/>
            <person name="Cantor M.N."/>
            <person name="Hua S.X."/>
        </authorList>
    </citation>
    <scope>NUCLEOTIDE SEQUENCE [LARGE SCALE GENOMIC DNA]</scope>
    <source>
        <strain evidence="10 11">Zn</strain>
    </source>
</reference>
<dbReference type="PRINTS" id="PR00171">
    <property type="entry name" value="SUGRTRNSPORT"/>
</dbReference>
<evidence type="ECO:0000256" key="8">
    <source>
        <dbReference type="SAM" id="Phobius"/>
    </source>
</evidence>
<evidence type="ECO:0000256" key="1">
    <source>
        <dbReference type="ARBA" id="ARBA00004141"/>
    </source>
</evidence>
<evidence type="ECO:0000256" key="5">
    <source>
        <dbReference type="ARBA" id="ARBA00022989"/>
    </source>
</evidence>
<comment type="similarity">
    <text evidence="2 7">Belongs to the major facilitator superfamily. Sugar transporter (TC 2.A.1.1) family.</text>
</comment>
<dbReference type="Gene3D" id="1.20.1250.20">
    <property type="entry name" value="MFS general substrate transporter like domains"/>
    <property type="match status" value="1"/>
</dbReference>
<dbReference type="InParanoid" id="A0A0C3GVN0"/>
<dbReference type="PROSITE" id="PS50850">
    <property type="entry name" value="MFS"/>
    <property type="match status" value="1"/>
</dbReference>
<comment type="subcellular location">
    <subcellularLocation>
        <location evidence="1">Membrane</location>
        <topology evidence="1">Multi-pass membrane protein</topology>
    </subcellularLocation>
</comment>
<dbReference type="EMBL" id="KN832887">
    <property type="protein sequence ID" value="KIM95344.1"/>
    <property type="molecule type" value="Genomic_DNA"/>
</dbReference>
<evidence type="ECO:0000313" key="10">
    <source>
        <dbReference type="EMBL" id="KIM95344.1"/>
    </source>
</evidence>
<dbReference type="InterPro" id="IPR005828">
    <property type="entry name" value="MFS_sugar_transport-like"/>
</dbReference>
<keyword evidence="6 8" id="KW-0472">Membrane</keyword>
<feature type="transmembrane region" description="Helical" evidence="8">
    <location>
        <begin position="312"/>
        <end position="333"/>
    </location>
</feature>
<reference evidence="11" key="2">
    <citation type="submission" date="2015-01" db="EMBL/GenBank/DDBJ databases">
        <title>Evolutionary Origins and Diversification of the Mycorrhizal Mutualists.</title>
        <authorList>
            <consortium name="DOE Joint Genome Institute"/>
            <consortium name="Mycorrhizal Genomics Consortium"/>
            <person name="Kohler A."/>
            <person name="Kuo A."/>
            <person name="Nagy L.G."/>
            <person name="Floudas D."/>
            <person name="Copeland A."/>
            <person name="Barry K.W."/>
            <person name="Cichocki N."/>
            <person name="Veneault-Fourrey C."/>
            <person name="LaButti K."/>
            <person name="Lindquist E.A."/>
            <person name="Lipzen A."/>
            <person name="Lundell T."/>
            <person name="Morin E."/>
            <person name="Murat C."/>
            <person name="Riley R."/>
            <person name="Ohm R."/>
            <person name="Sun H."/>
            <person name="Tunlid A."/>
            <person name="Henrissat B."/>
            <person name="Grigoriev I.V."/>
            <person name="Hibbett D.S."/>
            <person name="Martin F."/>
        </authorList>
    </citation>
    <scope>NUCLEOTIDE SEQUENCE [LARGE SCALE GENOMIC DNA]</scope>
    <source>
        <strain evidence="11">Zn</strain>
    </source>
</reference>
<feature type="transmembrane region" description="Helical" evidence="8">
    <location>
        <begin position="340"/>
        <end position="361"/>
    </location>
</feature>
<name>A0A0C3GVN0_OIDMZ</name>
<dbReference type="PROSITE" id="PS00216">
    <property type="entry name" value="SUGAR_TRANSPORT_1"/>
    <property type="match status" value="1"/>
</dbReference>
<feature type="transmembrane region" description="Helical" evidence="8">
    <location>
        <begin position="373"/>
        <end position="399"/>
    </location>
</feature>
<accession>A0A0C3GVN0</accession>
<keyword evidence="5 8" id="KW-1133">Transmembrane helix</keyword>
<feature type="transmembrane region" description="Helical" evidence="8">
    <location>
        <begin position="127"/>
        <end position="148"/>
    </location>
</feature>
<evidence type="ECO:0000256" key="4">
    <source>
        <dbReference type="ARBA" id="ARBA00022692"/>
    </source>
</evidence>
<keyword evidence="11" id="KW-1185">Reference proteome</keyword>
<dbReference type="GO" id="GO:0016020">
    <property type="term" value="C:membrane"/>
    <property type="evidence" value="ECO:0007669"/>
    <property type="project" value="UniProtKB-SubCell"/>
</dbReference>
<feature type="transmembrane region" description="Helical" evidence="8">
    <location>
        <begin position="103"/>
        <end position="121"/>
    </location>
</feature>
<dbReference type="GO" id="GO:0005351">
    <property type="term" value="F:carbohydrate:proton symporter activity"/>
    <property type="evidence" value="ECO:0007669"/>
    <property type="project" value="TreeGrafter"/>
</dbReference>
<dbReference type="SUPFAM" id="SSF103473">
    <property type="entry name" value="MFS general substrate transporter"/>
    <property type="match status" value="1"/>
</dbReference>
<feature type="transmembrane region" description="Helical" evidence="8">
    <location>
        <begin position="443"/>
        <end position="461"/>
    </location>
</feature>
<feature type="domain" description="Major facilitator superfamily (MFS) profile" evidence="9">
    <location>
        <begin position="25"/>
        <end position="465"/>
    </location>
</feature>
<dbReference type="InterPro" id="IPR036259">
    <property type="entry name" value="MFS_trans_sf"/>
</dbReference>
<dbReference type="NCBIfam" id="TIGR00879">
    <property type="entry name" value="SP"/>
    <property type="match status" value="1"/>
</dbReference>
<sequence>MVAAAKNQLPLGQRLKLFTPLMAFLAIYLSLAALNFGYDVGTFGGVQAMPYFIQKFGSYNSSTKKYALPAYMTSLLNSFPFFGKLIGALACGPISERWGRKSAVGILACISLVGVTLQTSATTPEQFLIGRVINFAMTGFCIVVTPIYQAECAPAELRGLISATLQFQIGFGQLIASLVNFGTQKIVGDSSWRIPIGLQFIVPVFILLLLPIMPESPRWLISKGRHEAATNSLQKLRGKNASQEQIQWEIEALSNHKSNEDKGSWREVFDRENWKRTIIAILAMFFQQITGQAFTSQYSVVFYKQQGFTNAFLLGVVNNIVSLFCTLSTSLVVDRYGRRPILLAGGSLMAAFLFILGGVGVNPHPNQREKNTMVASVVLYGGAYAISWAPISYIILGEVSTVRLKEKTNDLAVSISVLTTFVVSFTVPYLLNAPYANLGAKVGFIYGSLTAVSVIVSYFMIPEMKGRSLEEVDQLFASGVSLRRFGSFETTRAEDIGREDKVAVATEVEVARAGTD</sequence>
<organism evidence="10 11">
    <name type="scientific">Oidiodendron maius (strain Zn)</name>
    <dbReference type="NCBI Taxonomy" id="913774"/>
    <lineage>
        <taxon>Eukaryota</taxon>
        <taxon>Fungi</taxon>
        <taxon>Dikarya</taxon>
        <taxon>Ascomycota</taxon>
        <taxon>Pezizomycotina</taxon>
        <taxon>Leotiomycetes</taxon>
        <taxon>Leotiomycetes incertae sedis</taxon>
        <taxon>Myxotrichaceae</taxon>
        <taxon>Oidiodendron</taxon>
    </lineage>
</organism>
<evidence type="ECO:0000256" key="7">
    <source>
        <dbReference type="RuleBase" id="RU003346"/>
    </source>
</evidence>
<evidence type="ECO:0000259" key="9">
    <source>
        <dbReference type="PROSITE" id="PS50850"/>
    </source>
</evidence>
<feature type="transmembrane region" description="Helical" evidence="8">
    <location>
        <begin position="194"/>
        <end position="213"/>
    </location>
</feature>
<dbReference type="PANTHER" id="PTHR48022">
    <property type="entry name" value="PLASTIDIC GLUCOSE TRANSPORTER 4"/>
    <property type="match status" value="1"/>
</dbReference>
<proteinExistence type="inferred from homology"/>
<dbReference type="InterPro" id="IPR020846">
    <property type="entry name" value="MFS_dom"/>
</dbReference>
<dbReference type="AlphaFoldDB" id="A0A0C3GVN0"/>
<dbReference type="HOGENOM" id="CLU_001265_30_1_1"/>
<dbReference type="PANTHER" id="PTHR48022:SF2">
    <property type="entry name" value="PLASTIDIC GLUCOSE TRANSPORTER 4"/>
    <property type="match status" value="1"/>
</dbReference>
<evidence type="ECO:0000256" key="2">
    <source>
        <dbReference type="ARBA" id="ARBA00010992"/>
    </source>
</evidence>
<dbReference type="Pfam" id="PF00083">
    <property type="entry name" value="Sugar_tr"/>
    <property type="match status" value="1"/>
</dbReference>
<protein>
    <recommendedName>
        <fullName evidence="9">Major facilitator superfamily (MFS) profile domain-containing protein</fullName>
    </recommendedName>
</protein>
<keyword evidence="4 8" id="KW-0812">Transmembrane</keyword>
<gene>
    <name evidence="10" type="ORF">OIDMADRAFT_45246</name>
</gene>
<dbReference type="InterPro" id="IPR005829">
    <property type="entry name" value="Sugar_transporter_CS"/>
</dbReference>
<dbReference type="InterPro" id="IPR050360">
    <property type="entry name" value="MFS_Sugar_Transporters"/>
</dbReference>
<feature type="transmembrane region" description="Helical" evidence="8">
    <location>
        <begin position="411"/>
        <end position="431"/>
    </location>
</feature>
<feature type="transmembrane region" description="Helical" evidence="8">
    <location>
        <begin position="278"/>
        <end position="300"/>
    </location>
</feature>
<feature type="transmembrane region" description="Helical" evidence="8">
    <location>
        <begin position="160"/>
        <end position="182"/>
    </location>
</feature>
<dbReference type="OrthoDB" id="6612291at2759"/>
<keyword evidence="3 7" id="KW-0813">Transport</keyword>